<protein>
    <submittedName>
        <fullName evidence="1">Reverse transcriptase</fullName>
    </submittedName>
</protein>
<dbReference type="PANTHER" id="PTHR33332">
    <property type="entry name" value="REVERSE TRANSCRIPTASE DOMAIN-CONTAINING PROTEIN"/>
    <property type="match status" value="1"/>
</dbReference>
<feature type="non-terminal residue" evidence="1">
    <location>
        <position position="1"/>
    </location>
</feature>
<keyword evidence="1" id="KW-0548">Nucleotidyltransferase</keyword>
<dbReference type="EMBL" id="JAFHDT010000008">
    <property type="protein sequence ID" value="KAI7806131.1"/>
    <property type="molecule type" value="Genomic_DNA"/>
</dbReference>
<keyword evidence="2" id="KW-1185">Reference proteome</keyword>
<name>A0A9W7WPW9_TRIRA</name>
<comment type="caution">
    <text evidence="1">The sequence shown here is derived from an EMBL/GenBank/DDBJ whole genome shotgun (WGS) entry which is preliminary data.</text>
</comment>
<evidence type="ECO:0000313" key="2">
    <source>
        <dbReference type="Proteomes" id="UP001059041"/>
    </source>
</evidence>
<gene>
    <name evidence="1" type="ORF">IRJ41_000626</name>
</gene>
<keyword evidence="1" id="KW-0695">RNA-directed DNA polymerase</keyword>
<keyword evidence="1" id="KW-0808">Transferase</keyword>
<organism evidence="1 2">
    <name type="scientific">Triplophysa rosa</name>
    <name type="common">Cave loach</name>
    <dbReference type="NCBI Taxonomy" id="992332"/>
    <lineage>
        <taxon>Eukaryota</taxon>
        <taxon>Metazoa</taxon>
        <taxon>Chordata</taxon>
        <taxon>Craniata</taxon>
        <taxon>Vertebrata</taxon>
        <taxon>Euteleostomi</taxon>
        <taxon>Actinopterygii</taxon>
        <taxon>Neopterygii</taxon>
        <taxon>Teleostei</taxon>
        <taxon>Ostariophysi</taxon>
        <taxon>Cypriniformes</taxon>
        <taxon>Nemacheilidae</taxon>
        <taxon>Triplophysa</taxon>
    </lineage>
</organism>
<dbReference type="AlphaFoldDB" id="A0A9W7WPW9"/>
<dbReference type="Proteomes" id="UP001059041">
    <property type="component" value="Linkage Group LG8"/>
</dbReference>
<reference evidence="1" key="1">
    <citation type="submission" date="2021-02" db="EMBL/GenBank/DDBJ databases">
        <title>Comparative genomics reveals that relaxation of natural selection precedes convergent phenotypic evolution of cavefish.</title>
        <authorList>
            <person name="Peng Z."/>
        </authorList>
    </citation>
    <scope>NUCLEOTIDE SEQUENCE</scope>
    <source>
        <tissue evidence="1">Muscle</tissue>
    </source>
</reference>
<dbReference type="GO" id="GO:0003964">
    <property type="term" value="F:RNA-directed DNA polymerase activity"/>
    <property type="evidence" value="ECO:0007669"/>
    <property type="project" value="UniProtKB-KW"/>
</dbReference>
<evidence type="ECO:0000313" key="1">
    <source>
        <dbReference type="EMBL" id="KAI7806131.1"/>
    </source>
</evidence>
<sequence length="178" mass="20275">YLNDISLWMKDHHLQLNLAKTEMLVNPAEPKTQHDLSIQLGSLTITPSRTARNLGVVIDDQLIFTDHVSSTTRSCRFILYNIRRIRPLLSEHATQVIVLSRLNYCNALLAGLPACTTRPLQMIQKTGARVVFNEPKRAHVTPFFVWLHWLPIVARIQFKSLLLAYKTTTGSAPHILTR</sequence>
<accession>A0A9W7WPW9</accession>
<proteinExistence type="predicted"/>